<name>A0ABP0FG13_CLALP</name>
<keyword evidence="4" id="KW-1185">Reference proteome</keyword>
<evidence type="ECO:0000256" key="1">
    <source>
        <dbReference type="SAM" id="Phobius"/>
    </source>
</evidence>
<feature type="chain" id="PRO_5046766467" evidence="2">
    <location>
        <begin position="23"/>
        <end position="237"/>
    </location>
</feature>
<evidence type="ECO:0000313" key="4">
    <source>
        <dbReference type="Proteomes" id="UP001642483"/>
    </source>
</evidence>
<evidence type="ECO:0000256" key="2">
    <source>
        <dbReference type="SAM" id="SignalP"/>
    </source>
</evidence>
<comment type="caution">
    <text evidence="3">The sequence shown here is derived from an EMBL/GenBank/DDBJ whole genome shotgun (WGS) entry which is preliminary data.</text>
</comment>
<feature type="transmembrane region" description="Helical" evidence="1">
    <location>
        <begin position="207"/>
        <end position="231"/>
    </location>
</feature>
<dbReference type="EMBL" id="CAWYQH010000046">
    <property type="protein sequence ID" value="CAK8677419.1"/>
    <property type="molecule type" value="Genomic_DNA"/>
</dbReference>
<organism evidence="3 4">
    <name type="scientific">Clavelina lepadiformis</name>
    <name type="common">Light-bulb sea squirt</name>
    <name type="synonym">Ascidia lepadiformis</name>
    <dbReference type="NCBI Taxonomy" id="159417"/>
    <lineage>
        <taxon>Eukaryota</taxon>
        <taxon>Metazoa</taxon>
        <taxon>Chordata</taxon>
        <taxon>Tunicata</taxon>
        <taxon>Ascidiacea</taxon>
        <taxon>Aplousobranchia</taxon>
        <taxon>Clavelinidae</taxon>
        <taxon>Clavelina</taxon>
    </lineage>
</organism>
<keyword evidence="1" id="KW-0472">Membrane</keyword>
<proteinExistence type="predicted"/>
<accession>A0ABP0FG13</accession>
<dbReference type="Proteomes" id="UP001642483">
    <property type="component" value="Unassembled WGS sequence"/>
</dbReference>
<feature type="signal peptide" evidence="2">
    <location>
        <begin position="1"/>
        <end position="22"/>
    </location>
</feature>
<sequence length="237" mass="25525">MCRILGFALCLFVADQWTFVSGLSSLDISPPLSQTSWSSGYTGKLYEVIFAAEVLPVNVQWIVSEFTSSAPISFPLSLSDCERNTTMTSQNEYLVTCWEGKQTALNITKPLVSPINITFLVTGVRFKVDLSAQLTIQACNLSQTHATLSSSSTTPCGYNCTAMFTCLEGYTAPSGPTYTAVCNQSGNLVPSNPCTEMEANDGNLPTWLIALIAGLSGVLFVAVISGIACFYTKRCQK</sequence>
<keyword evidence="2" id="KW-0732">Signal</keyword>
<keyword evidence="1" id="KW-0812">Transmembrane</keyword>
<evidence type="ECO:0000313" key="3">
    <source>
        <dbReference type="EMBL" id="CAK8677419.1"/>
    </source>
</evidence>
<protein>
    <submittedName>
        <fullName evidence="3">Uncharacterized protein</fullName>
    </submittedName>
</protein>
<reference evidence="3 4" key="1">
    <citation type="submission" date="2024-02" db="EMBL/GenBank/DDBJ databases">
        <authorList>
            <person name="Daric V."/>
            <person name="Darras S."/>
        </authorList>
    </citation>
    <scope>NUCLEOTIDE SEQUENCE [LARGE SCALE GENOMIC DNA]</scope>
</reference>
<gene>
    <name evidence="3" type="ORF">CVLEPA_LOCUS6801</name>
</gene>
<keyword evidence="1" id="KW-1133">Transmembrane helix</keyword>